<name>A0AA96LMD3_9BACL</name>
<protein>
    <submittedName>
        <fullName evidence="1">Uncharacterized protein</fullName>
    </submittedName>
</protein>
<evidence type="ECO:0000313" key="1">
    <source>
        <dbReference type="EMBL" id="WNR44415.1"/>
    </source>
</evidence>
<dbReference type="Proteomes" id="UP001304650">
    <property type="component" value="Chromosome"/>
</dbReference>
<reference evidence="1" key="1">
    <citation type="submission" date="2022-02" db="EMBL/GenBank/DDBJ databases">
        <title>Paenibacillus sp. MBLB1832 Whole Genome Shotgun Sequencing.</title>
        <authorList>
            <person name="Hwang C.Y."/>
            <person name="Cho E.-S."/>
            <person name="Seo M.-J."/>
        </authorList>
    </citation>
    <scope>NUCLEOTIDE SEQUENCE</scope>
    <source>
        <strain evidence="1">MBLB1832</strain>
    </source>
</reference>
<dbReference type="RefSeq" id="WP_314799995.1">
    <property type="nucleotide sequence ID" value="NZ_CP130319.1"/>
</dbReference>
<keyword evidence="2" id="KW-1185">Reference proteome</keyword>
<evidence type="ECO:0000313" key="2">
    <source>
        <dbReference type="Proteomes" id="UP001304650"/>
    </source>
</evidence>
<dbReference type="KEGG" id="proo:MJB10_25690"/>
<proteinExistence type="predicted"/>
<accession>A0AA96LMD3</accession>
<sequence>MKFELNKQFARKIGIMLESKLIWYKHYFLFCDEVIEKMEKPPFWIIELATKKYIGDAVKIVNTYAFSEPFETFPDSIYDFYLGCLFLRYERKELSWASFLKDSGDFADATQAVKHECEYFYYMHNDYEDSEYSIELEIKQAEIIKEEFKNELHELRGLYASFLDYFRKYVSSQSDS</sequence>
<dbReference type="EMBL" id="CP130319">
    <property type="protein sequence ID" value="WNR44415.1"/>
    <property type="molecule type" value="Genomic_DNA"/>
</dbReference>
<organism evidence="1 2">
    <name type="scientific">Paenibacillus roseopurpureus</name>
    <dbReference type="NCBI Taxonomy" id="2918901"/>
    <lineage>
        <taxon>Bacteria</taxon>
        <taxon>Bacillati</taxon>
        <taxon>Bacillota</taxon>
        <taxon>Bacilli</taxon>
        <taxon>Bacillales</taxon>
        <taxon>Paenibacillaceae</taxon>
        <taxon>Paenibacillus</taxon>
    </lineage>
</organism>
<gene>
    <name evidence="1" type="ORF">MJB10_25690</name>
</gene>
<dbReference type="AlphaFoldDB" id="A0AA96LMD3"/>